<dbReference type="GeneID" id="109428912"/>
<dbReference type="InterPro" id="IPR019188">
    <property type="entry name" value="SNAPC1"/>
</dbReference>
<evidence type="ECO:0000256" key="1">
    <source>
        <dbReference type="SAM" id="MobiDB-lite"/>
    </source>
</evidence>
<feature type="compositionally biased region" description="Acidic residues" evidence="1">
    <location>
        <begin position="333"/>
        <end position="343"/>
    </location>
</feature>
<keyword evidence="3" id="KW-1185">Reference proteome</keyword>
<dbReference type="Pfam" id="PF09808">
    <property type="entry name" value="SNAPC1"/>
    <property type="match status" value="1"/>
</dbReference>
<reference evidence="2" key="2">
    <citation type="submission" date="2025-05" db="UniProtKB">
        <authorList>
            <consortium name="EnsemblMetazoa"/>
        </authorList>
    </citation>
    <scope>IDENTIFICATION</scope>
    <source>
        <strain evidence="2">Foshan</strain>
    </source>
</reference>
<proteinExistence type="predicted"/>
<accession>A0ABM1ZAC5</accession>
<evidence type="ECO:0008006" key="4">
    <source>
        <dbReference type="Google" id="ProtNLM"/>
    </source>
</evidence>
<feature type="compositionally biased region" description="Polar residues" evidence="1">
    <location>
        <begin position="288"/>
        <end position="304"/>
    </location>
</feature>
<feature type="region of interest" description="Disordered" evidence="1">
    <location>
        <begin position="286"/>
        <end position="343"/>
    </location>
</feature>
<name>A0ABM1ZAC5_AEDAL</name>
<protein>
    <recommendedName>
        <fullName evidence="4">snRNA-activating protein complex subunit 1</fullName>
    </recommendedName>
</protein>
<organism evidence="2 3">
    <name type="scientific">Aedes albopictus</name>
    <name type="common">Asian tiger mosquito</name>
    <name type="synonym">Stegomyia albopicta</name>
    <dbReference type="NCBI Taxonomy" id="7160"/>
    <lineage>
        <taxon>Eukaryota</taxon>
        <taxon>Metazoa</taxon>
        <taxon>Ecdysozoa</taxon>
        <taxon>Arthropoda</taxon>
        <taxon>Hexapoda</taxon>
        <taxon>Insecta</taxon>
        <taxon>Pterygota</taxon>
        <taxon>Neoptera</taxon>
        <taxon>Endopterygota</taxon>
        <taxon>Diptera</taxon>
        <taxon>Nematocera</taxon>
        <taxon>Culicoidea</taxon>
        <taxon>Culicidae</taxon>
        <taxon>Culicinae</taxon>
        <taxon>Aedini</taxon>
        <taxon>Aedes</taxon>
        <taxon>Stegomyia</taxon>
    </lineage>
</organism>
<dbReference type="EnsemblMetazoa" id="AALFPA23_016560.R24171">
    <property type="protein sequence ID" value="AALFPA23_016560.P24171"/>
    <property type="gene ID" value="AALFPA23_016560"/>
</dbReference>
<sequence length="343" mass="39512">MMSELSRGFREDCYDFLAEFTRHESTEFRHFCYEWKRMNFQFVFYGRNTDVEMIAFVTEALAIVKKIFMNSKKPLERIGAFYMLYALYFKQPTEQFCKIRVTTTDWAEFKQFVQSPTFEHHSLEVAAIFWKMFVGDAFRFVQDEFEYGYDAFFVRGDQSGRFDDKARDSFKVVRQAEKEFRAMKANTGLYTALDALEMGYNEMKESLEETEPSGCSNDKIPQSNLMQGLHRDLDVLIAILNTSNDPHPDDDLGYDPFATSSEDIGAKRTTLKDKAFRKKVHRKDLQIASASATQDAGVGSSTSPGRLRRPRATKKRDLNSSVMTNEGMIEPMSTDDDEPPAAV</sequence>
<dbReference type="Proteomes" id="UP000069940">
    <property type="component" value="Unassembled WGS sequence"/>
</dbReference>
<dbReference type="RefSeq" id="XP_019560298.2">
    <property type="nucleotide sequence ID" value="XM_019704753.3"/>
</dbReference>
<dbReference type="PANTHER" id="PTHR15131:SF3">
    <property type="entry name" value="SNRNA-ACTIVATING PROTEIN COMPLEX SUBUNIT 1"/>
    <property type="match status" value="1"/>
</dbReference>
<dbReference type="PANTHER" id="PTHR15131">
    <property type="entry name" value="SMALL NUCLEAR RNA ACTIVATING COMPLEX, POLYPEPTIDE 1"/>
    <property type="match status" value="1"/>
</dbReference>
<reference evidence="3" key="1">
    <citation type="journal article" date="2015" name="Proc. Natl. Acad. Sci. U.S.A.">
        <title>Genome sequence of the Asian Tiger mosquito, Aedes albopictus, reveals insights into its biology, genetics, and evolution.</title>
        <authorList>
            <person name="Chen X.G."/>
            <person name="Jiang X."/>
            <person name="Gu J."/>
            <person name="Xu M."/>
            <person name="Wu Y."/>
            <person name="Deng Y."/>
            <person name="Zhang C."/>
            <person name="Bonizzoni M."/>
            <person name="Dermauw W."/>
            <person name="Vontas J."/>
            <person name="Armbruster P."/>
            <person name="Huang X."/>
            <person name="Yang Y."/>
            <person name="Zhang H."/>
            <person name="He W."/>
            <person name="Peng H."/>
            <person name="Liu Y."/>
            <person name="Wu K."/>
            <person name="Chen J."/>
            <person name="Lirakis M."/>
            <person name="Topalis P."/>
            <person name="Van Leeuwen T."/>
            <person name="Hall A.B."/>
            <person name="Jiang X."/>
            <person name="Thorpe C."/>
            <person name="Mueller R.L."/>
            <person name="Sun C."/>
            <person name="Waterhouse R.M."/>
            <person name="Yan G."/>
            <person name="Tu Z.J."/>
            <person name="Fang X."/>
            <person name="James A.A."/>
        </authorList>
    </citation>
    <scope>NUCLEOTIDE SEQUENCE [LARGE SCALE GENOMIC DNA]</scope>
    <source>
        <strain evidence="3">Foshan</strain>
    </source>
</reference>
<evidence type="ECO:0000313" key="2">
    <source>
        <dbReference type="EnsemblMetazoa" id="AALFPA23_016560.P24171"/>
    </source>
</evidence>
<evidence type="ECO:0000313" key="3">
    <source>
        <dbReference type="Proteomes" id="UP000069940"/>
    </source>
</evidence>